<keyword evidence="4" id="KW-0804">Transcription</keyword>
<evidence type="ECO:0000259" key="5">
    <source>
        <dbReference type="Pfam" id="PF04542"/>
    </source>
</evidence>
<dbReference type="GO" id="GO:0003677">
    <property type="term" value="F:DNA binding"/>
    <property type="evidence" value="ECO:0007669"/>
    <property type="project" value="InterPro"/>
</dbReference>
<dbReference type="Pfam" id="PF08281">
    <property type="entry name" value="Sigma70_r4_2"/>
    <property type="match status" value="1"/>
</dbReference>
<dbReference type="EMBL" id="JAALLT010000001">
    <property type="protein sequence ID" value="NGP75325.1"/>
    <property type="molecule type" value="Genomic_DNA"/>
</dbReference>
<protein>
    <submittedName>
        <fullName evidence="7">Sigma-70 family RNA polymerase sigma factor</fullName>
    </submittedName>
</protein>
<dbReference type="InterPro" id="IPR007627">
    <property type="entry name" value="RNA_pol_sigma70_r2"/>
</dbReference>
<dbReference type="InterPro" id="IPR013324">
    <property type="entry name" value="RNA_pol_sigma_r3/r4-like"/>
</dbReference>
<dbReference type="GO" id="GO:0006352">
    <property type="term" value="P:DNA-templated transcription initiation"/>
    <property type="evidence" value="ECO:0007669"/>
    <property type="project" value="InterPro"/>
</dbReference>
<evidence type="ECO:0000313" key="8">
    <source>
        <dbReference type="Proteomes" id="UP000473278"/>
    </source>
</evidence>
<evidence type="ECO:0000259" key="6">
    <source>
        <dbReference type="Pfam" id="PF08281"/>
    </source>
</evidence>
<dbReference type="InterPro" id="IPR039425">
    <property type="entry name" value="RNA_pol_sigma-70-like"/>
</dbReference>
<gene>
    <name evidence="7" type="ORF">G3570_01680</name>
</gene>
<dbReference type="PANTHER" id="PTHR43133">
    <property type="entry name" value="RNA POLYMERASE ECF-TYPE SIGMA FACTO"/>
    <property type="match status" value="1"/>
</dbReference>
<dbReference type="InterPro" id="IPR013249">
    <property type="entry name" value="RNA_pol_sigma70_r4_t2"/>
</dbReference>
<organism evidence="7 8">
    <name type="scientific">Halalkalibaculum roseum</name>
    <dbReference type="NCBI Taxonomy" id="2709311"/>
    <lineage>
        <taxon>Bacteria</taxon>
        <taxon>Pseudomonadati</taxon>
        <taxon>Balneolota</taxon>
        <taxon>Balneolia</taxon>
        <taxon>Balneolales</taxon>
        <taxon>Balneolaceae</taxon>
        <taxon>Halalkalibaculum</taxon>
    </lineage>
</organism>
<feature type="domain" description="RNA polymerase sigma-70 region 2" evidence="5">
    <location>
        <begin position="31"/>
        <end position="92"/>
    </location>
</feature>
<keyword evidence="2" id="KW-0805">Transcription regulation</keyword>
<dbReference type="GO" id="GO:0016987">
    <property type="term" value="F:sigma factor activity"/>
    <property type="evidence" value="ECO:0007669"/>
    <property type="project" value="UniProtKB-KW"/>
</dbReference>
<keyword evidence="3" id="KW-0731">Sigma factor</keyword>
<proteinExistence type="inferred from homology"/>
<dbReference type="CDD" id="cd06171">
    <property type="entry name" value="Sigma70_r4"/>
    <property type="match status" value="1"/>
</dbReference>
<accession>A0A6M1SZL9</accession>
<name>A0A6M1SZL9_9BACT</name>
<comment type="caution">
    <text evidence="7">The sequence shown here is derived from an EMBL/GenBank/DDBJ whole genome shotgun (WGS) entry which is preliminary data.</text>
</comment>
<dbReference type="NCBIfam" id="TIGR02937">
    <property type="entry name" value="sigma70-ECF"/>
    <property type="match status" value="1"/>
</dbReference>
<dbReference type="InterPro" id="IPR014284">
    <property type="entry name" value="RNA_pol_sigma-70_dom"/>
</dbReference>
<dbReference type="SUPFAM" id="SSF88946">
    <property type="entry name" value="Sigma2 domain of RNA polymerase sigma factors"/>
    <property type="match status" value="1"/>
</dbReference>
<dbReference type="Gene3D" id="1.10.10.10">
    <property type="entry name" value="Winged helix-like DNA-binding domain superfamily/Winged helix DNA-binding domain"/>
    <property type="match status" value="1"/>
</dbReference>
<sequence length="190" mass="22799">MGSENEETHINSSEALWRELQGGQKKALSTLFDRFYNSMYSYGYRIIPDEERIKDCIQDVFLQLWKYRENLSNVNSVRAYLLMSLRHQLFNDKAVQNRREKMNREYAAEEFEIYVNYDKWIEILELEEQQKSRLKIAVKELSPRQREAVYLKYYEGLSTDELSKVMDVRTQSIYNLLVNALKELRKQLDA</sequence>
<evidence type="ECO:0000256" key="1">
    <source>
        <dbReference type="ARBA" id="ARBA00010641"/>
    </source>
</evidence>
<evidence type="ECO:0000256" key="2">
    <source>
        <dbReference type="ARBA" id="ARBA00023015"/>
    </source>
</evidence>
<dbReference type="AlphaFoldDB" id="A0A6M1SZL9"/>
<dbReference type="Proteomes" id="UP000473278">
    <property type="component" value="Unassembled WGS sequence"/>
</dbReference>
<dbReference type="RefSeq" id="WP_165138533.1">
    <property type="nucleotide sequence ID" value="NZ_JAALLT010000001.1"/>
</dbReference>
<dbReference type="Gene3D" id="1.10.1740.10">
    <property type="match status" value="1"/>
</dbReference>
<evidence type="ECO:0000313" key="7">
    <source>
        <dbReference type="EMBL" id="NGP75325.1"/>
    </source>
</evidence>
<evidence type="ECO:0000256" key="4">
    <source>
        <dbReference type="ARBA" id="ARBA00023163"/>
    </source>
</evidence>
<evidence type="ECO:0000256" key="3">
    <source>
        <dbReference type="ARBA" id="ARBA00023082"/>
    </source>
</evidence>
<dbReference type="InterPro" id="IPR013325">
    <property type="entry name" value="RNA_pol_sigma_r2"/>
</dbReference>
<feature type="domain" description="RNA polymerase sigma factor 70 region 4 type 2" evidence="6">
    <location>
        <begin position="137"/>
        <end position="184"/>
    </location>
</feature>
<dbReference type="InterPro" id="IPR036388">
    <property type="entry name" value="WH-like_DNA-bd_sf"/>
</dbReference>
<dbReference type="Pfam" id="PF04542">
    <property type="entry name" value="Sigma70_r2"/>
    <property type="match status" value="1"/>
</dbReference>
<reference evidence="7 8" key="1">
    <citation type="submission" date="2020-02" db="EMBL/GenBank/DDBJ databases">
        <title>Balneolaceae bacterium YR4-1, complete genome.</title>
        <authorList>
            <person name="Li Y."/>
            <person name="Wu S."/>
        </authorList>
    </citation>
    <scope>NUCLEOTIDE SEQUENCE [LARGE SCALE GENOMIC DNA]</scope>
    <source>
        <strain evidence="7 8">YR4-1</strain>
    </source>
</reference>
<keyword evidence="8" id="KW-1185">Reference proteome</keyword>
<comment type="similarity">
    <text evidence="1">Belongs to the sigma-70 factor family. ECF subfamily.</text>
</comment>
<dbReference type="SUPFAM" id="SSF88659">
    <property type="entry name" value="Sigma3 and sigma4 domains of RNA polymerase sigma factors"/>
    <property type="match status" value="1"/>
</dbReference>
<dbReference type="PANTHER" id="PTHR43133:SF46">
    <property type="entry name" value="RNA POLYMERASE SIGMA-70 FACTOR ECF SUBFAMILY"/>
    <property type="match status" value="1"/>
</dbReference>